<feature type="compositionally biased region" description="Polar residues" evidence="2">
    <location>
        <begin position="352"/>
        <end position="365"/>
    </location>
</feature>
<dbReference type="SUPFAM" id="SSF50965">
    <property type="entry name" value="Galactose oxidase, central domain"/>
    <property type="match status" value="1"/>
</dbReference>
<protein>
    <submittedName>
        <fullName evidence="3">Uncharacterized protein</fullName>
    </submittedName>
</protein>
<evidence type="ECO:0000256" key="1">
    <source>
        <dbReference type="SAM" id="Coils"/>
    </source>
</evidence>
<dbReference type="Proteomes" id="UP001295684">
    <property type="component" value="Unassembled WGS sequence"/>
</dbReference>
<evidence type="ECO:0000313" key="3">
    <source>
        <dbReference type="EMBL" id="CAI2383875.1"/>
    </source>
</evidence>
<organism evidence="3 4">
    <name type="scientific">Euplotes crassus</name>
    <dbReference type="NCBI Taxonomy" id="5936"/>
    <lineage>
        <taxon>Eukaryota</taxon>
        <taxon>Sar</taxon>
        <taxon>Alveolata</taxon>
        <taxon>Ciliophora</taxon>
        <taxon>Intramacronucleata</taxon>
        <taxon>Spirotrichea</taxon>
        <taxon>Hypotrichia</taxon>
        <taxon>Euplotida</taxon>
        <taxon>Euplotidae</taxon>
        <taxon>Moneuplotes</taxon>
    </lineage>
</organism>
<feature type="compositionally biased region" description="Basic and acidic residues" evidence="2">
    <location>
        <begin position="331"/>
        <end position="351"/>
    </location>
</feature>
<feature type="coiled-coil region" evidence="1">
    <location>
        <begin position="751"/>
        <end position="778"/>
    </location>
</feature>
<feature type="compositionally biased region" description="Polar residues" evidence="2">
    <location>
        <begin position="142"/>
        <end position="155"/>
    </location>
</feature>
<keyword evidence="4" id="KW-1185">Reference proteome</keyword>
<proteinExistence type="predicted"/>
<dbReference type="InterPro" id="IPR011043">
    <property type="entry name" value="Gal_Oxase/kelch_b-propeller"/>
</dbReference>
<feature type="region of interest" description="Disordered" evidence="2">
    <location>
        <begin position="121"/>
        <end position="450"/>
    </location>
</feature>
<accession>A0AAD1Y4A8</accession>
<feature type="compositionally biased region" description="Basic and acidic residues" evidence="2">
    <location>
        <begin position="257"/>
        <end position="270"/>
    </location>
</feature>
<dbReference type="EMBL" id="CAMPGE010026181">
    <property type="protein sequence ID" value="CAI2383875.1"/>
    <property type="molecule type" value="Genomic_DNA"/>
</dbReference>
<feature type="compositionally biased region" description="Basic and acidic residues" evidence="2">
    <location>
        <begin position="282"/>
        <end position="294"/>
    </location>
</feature>
<feature type="region of interest" description="Disordered" evidence="2">
    <location>
        <begin position="465"/>
        <end position="540"/>
    </location>
</feature>
<reference evidence="3" key="1">
    <citation type="submission" date="2023-07" db="EMBL/GenBank/DDBJ databases">
        <authorList>
            <consortium name="AG Swart"/>
            <person name="Singh M."/>
            <person name="Singh A."/>
            <person name="Seah K."/>
            <person name="Emmerich C."/>
        </authorList>
    </citation>
    <scope>NUCLEOTIDE SEQUENCE</scope>
    <source>
        <strain evidence="3">DP1</strain>
    </source>
</reference>
<feature type="compositionally biased region" description="Polar residues" evidence="2">
    <location>
        <begin position="519"/>
        <end position="534"/>
    </location>
</feature>
<dbReference type="InterPro" id="IPR015915">
    <property type="entry name" value="Kelch-typ_b-propeller"/>
</dbReference>
<feature type="compositionally biased region" description="Basic residues" evidence="2">
    <location>
        <begin position="390"/>
        <end position="408"/>
    </location>
</feature>
<comment type="caution">
    <text evidence="3">The sequence shown here is derived from an EMBL/GenBank/DDBJ whole genome shotgun (WGS) entry which is preliminary data.</text>
</comment>
<dbReference type="Gene3D" id="2.120.10.80">
    <property type="entry name" value="Kelch-type beta propeller"/>
    <property type="match status" value="1"/>
</dbReference>
<sequence>MNDSYSDSNPDEEIVLIISKNRYPPIQTKGGRRFVVGYVDNVSETSQLRHSPRKVALNDATNTRSSSIPVGSGKYVDAFMKNIKQKRLESIKNSSKNRKSVQKNASSKIGFHLPSLGIAQCGQKSSKKNSPAFKKTQKQNKDQSFAMQKQIHNNPKQSAKKKKIAKSKIIKQTKKAKIDKPVKKKGRPPKPETIDLCDDESEQPKASAKLNPKKKFKPFSSSTCERRRLLRETGYFDDSDNDSALSKLDFYDDNNDRDDKINKPKDKGKNADLLLDTIAPLDKSDCDKKSRENQKSNSKNQEVPENNSDDLFQASDKEGSISEDSVFGDTQKNDKKATEKKPSKQTNKDSSKSLNKNQKAMTSNLPKKDSCQSNKKKSAKPPTDQDKGKMKPKKILKRKKSACRKPRPKNISDAEKKHQSNRTEEMISKPSSFTPLIYEQPKGSNSAPETIRIIFKKTTILEDALERPNIYLSGGNLMKKRQKKKNKKQSEQQSTLPREQDLKDNPTKESPEKKENLLPVQQENHSVCKSNAPNISEVGDTCDTNYDILSKNDPAFSLNQECQSSLALSHAKKNNEVSKIAEKMKQQEEKKVAQVTPPEEIDDTKDDEIQFTSSEVFNKSFQKDKKKRKTISHSYPFANPLFCSEGGSEVIEKKRDAKFADKEPSSEKIPEKFCKDPGRDTCNAHHQKYVCYNCQDDSFLCSRCVDEADQAIKKNLTHISVEATRRMSILSCAHEQANSLNLLHLTEEKIRATKKARISELNISLAQLKNKFDTQIREFKRAKIHEIEQLDDENEIWKDFPVMNSENADIKSKMNKLAPLQSEERYFEIIGSVSSEILDHTTKFQQKTSCIRENKECQKLRNISKPLYEEEMYRDFLKNLECHLLEDRTSQVVGVDGKNCIFLVKQHCKTIYLLDLKSNILHQYSMLFTKKGRQYSLRLRKIDPKLNSTSQVSSLITPYDIKTQCWNESESKEYFQGVKLNDGRYFIISTFGDRKTRLFETVFNGCDFSQKGSFKHLHINSAVTNYNNECLFAIGSCNISLNDEYACEMYNLDTDIATVLPKLNYNRTGHSVINIDRYIYVFGGMNLFYQTYPSCFERLQIHNGDGDFSKICQNQWKKINFKSKTGDSPCLLHNCGVAKIGSKDIIIFGGISENNKCGMGSQKYHNPFSQKVYFFNSLKKMKLRPITKNTICASKNFSPLARLRLCGATFTALVSSRMVFT</sequence>
<feature type="compositionally biased region" description="Basic residues" evidence="2">
    <location>
        <begin position="478"/>
        <end position="487"/>
    </location>
</feature>
<evidence type="ECO:0000256" key="2">
    <source>
        <dbReference type="SAM" id="MobiDB-lite"/>
    </source>
</evidence>
<feature type="compositionally biased region" description="Basic and acidic residues" evidence="2">
    <location>
        <begin position="410"/>
        <end position="427"/>
    </location>
</feature>
<gene>
    <name evidence="3" type="ORF">ECRASSUSDP1_LOCUS25388</name>
</gene>
<keyword evidence="1" id="KW-0175">Coiled coil</keyword>
<evidence type="ECO:0000313" key="4">
    <source>
        <dbReference type="Proteomes" id="UP001295684"/>
    </source>
</evidence>
<feature type="compositionally biased region" description="Basic residues" evidence="2">
    <location>
        <begin position="158"/>
        <end position="175"/>
    </location>
</feature>
<name>A0AAD1Y4A8_EUPCR</name>
<feature type="compositionally biased region" description="Polar residues" evidence="2">
    <location>
        <begin position="295"/>
        <end position="310"/>
    </location>
</feature>
<dbReference type="AlphaFoldDB" id="A0AAD1Y4A8"/>
<feature type="compositionally biased region" description="Basic and acidic residues" evidence="2">
    <location>
        <begin position="498"/>
        <end position="516"/>
    </location>
</feature>